<feature type="signal peptide" evidence="1">
    <location>
        <begin position="1"/>
        <end position="22"/>
    </location>
</feature>
<proteinExistence type="predicted"/>
<comment type="caution">
    <text evidence="2">The sequence shown here is derived from an EMBL/GenBank/DDBJ whole genome shotgun (WGS) entry which is preliminary data.</text>
</comment>
<gene>
    <name evidence="2" type="ORF">E5167_12430</name>
</gene>
<dbReference type="OrthoDB" id="1143555at2"/>
<dbReference type="PROSITE" id="PS51257">
    <property type="entry name" value="PROKAR_LIPOPROTEIN"/>
    <property type="match status" value="1"/>
</dbReference>
<evidence type="ECO:0000256" key="1">
    <source>
        <dbReference type="SAM" id="SignalP"/>
    </source>
</evidence>
<evidence type="ECO:0000313" key="2">
    <source>
        <dbReference type="EMBL" id="TJY34114.1"/>
    </source>
</evidence>
<evidence type="ECO:0000313" key="3">
    <source>
        <dbReference type="Proteomes" id="UP000307657"/>
    </source>
</evidence>
<dbReference type="RefSeq" id="WP_136844470.1">
    <property type="nucleotide sequence ID" value="NZ_SUPL01000006.1"/>
</dbReference>
<name>A0A4U0ESC6_9FLAO</name>
<dbReference type="AlphaFoldDB" id="A0A4U0ESC6"/>
<dbReference type="Proteomes" id="UP000307657">
    <property type="component" value="Unassembled WGS sequence"/>
</dbReference>
<keyword evidence="1" id="KW-0732">Signal</keyword>
<accession>A0A4U0ESC6</accession>
<organism evidence="2 3">
    <name type="scientific">Pontimicrobium aquaticum</name>
    <dbReference type="NCBI Taxonomy" id="2565367"/>
    <lineage>
        <taxon>Bacteria</taxon>
        <taxon>Pseudomonadati</taxon>
        <taxon>Bacteroidota</taxon>
        <taxon>Flavobacteriia</taxon>
        <taxon>Flavobacteriales</taxon>
        <taxon>Flavobacteriaceae</taxon>
        <taxon>Pontimicrobium</taxon>
    </lineage>
</organism>
<dbReference type="InterPro" id="IPR025348">
    <property type="entry name" value="DUF4252"/>
</dbReference>
<keyword evidence="3" id="KW-1185">Reference proteome</keyword>
<reference evidence="2 3" key="1">
    <citation type="submission" date="2019-04" db="EMBL/GenBank/DDBJ databases">
        <title>Lacinutrix sp. nov., isolated from marine water.</title>
        <authorList>
            <person name="Kim W."/>
        </authorList>
    </citation>
    <scope>NUCLEOTIDE SEQUENCE [LARGE SCALE GENOMIC DNA]</scope>
    <source>
        <strain evidence="2 3">CAU 1491</strain>
    </source>
</reference>
<protein>
    <submittedName>
        <fullName evidence="2">DUF4252 domain-containing protein</fullName>
    </submittedName>
</protein>
<dbReference type="Pfam" id="PF14060">
    <property type="entry name" value="DUF4252"/>
    <property type="match status" value="1"/>
</dbReference>
<dbReference type="EMBL" id="SUPL01000006">
    <property type="protein sequence ID" value="TJY34114.1"/>
    <property type="molecule type" value="Genomic_DNA"/>
</dbReference>
<feature type="chain" id="PRO_5020801370" evidence="1">
    <location>
        <begin position="23"/>
        <end position="199"/>
    </location>
</feature>
<sequence>MKSSIKNIVASLLIAAALTSCGYGGETLQGYYVVNQEAPNFISVDIPVSFVNLENAQLTDVQREAYESIDKLNMLGYRKSDDNVEDYKAELAKVQTILKDEKYQELFRGGNSSDGKIIVKYIGTDTTIDELIIFGAMNDSGFGIIRILGDNMEPAKIMKLGEVVDQISSDENSVEDFMQFFRPSSNGNKSIEDFSEVFD</sequence>